<accession>A0A382XII2</accession>
<dbReference type="EMBL" id="UINC01167898">
    <property type="protein sequence ID" value="SVD70649.1"/>
    <property type="molecule type" value="Genomic_DNA"/>
</dbReference>
<keyword evidence="4" id="KW-0472">Membrane</keyword>
<protein>
    <recommendedName>
        <fullName evidence="5">ABC transporter type 1 GsiC-like N-terminal domain-containing protein</fullName>
    </recommendedName>
</protein>
<sequence length="119" mass="13456">VRFIALVLRRLQRLIPVLIGVSVLCFILIRVLPGDPILSIVPETATAEDIERTRIRYGLDRPVLIQYFDYMAGVVRGDFGTSIQTNRSIVEQIRERLPRTLELIGFGFLFSLLLSVSLG</sequence>
<organism evidence="6">
    <name type="scientific">marine metagenome</name>
    <dbReference type="NCBI Taxonomy" id="408172"/>
    <lineage>
        <taxon>unclassified sequences</taxon>
        <taxon>metagenomes</taxon>
        <taxon>ecological metagenomes</taxon>
    </lineage>
</organism>
<dbReference type="GO" id="GO:0005886">
    <property type="term" value="C:plasma membrane"/>
    <property type="evidence" value="ECO:0007669"/>
    <property type="project" value="UniProtKB-SubCell"/>
</dbReference>
<dbReference type="PANTHER" id="PTHR43163">
    <property type="entry name" value="DIPEPTIDE TRANSPORT SYSTEM PERMEASE PROTEIN DPPB-RELATED"/>
    <property type="match status" value="1"/>
</dbReference>
<feature type="transmembrane region" description="Helical" evidence="4">
    <location>
        <begin position="14"/>
        <end position="32"/>
    </location>
</feature>
<dbReference type="AlphaFoldDB" id="A0A382XII2"/>
<proteinExistence type="predicted"/>
<keyword evidence="3" id="KW-1003">Cell membrane</keyword>
<evidence type="ECO:0000256" key="2">
    <source>
        <dbReference type="ARBA" id="ARBA00022448"/>
    </source>
</evidence>
<keyword evidence="2" id="KW-0813">Transport</keyword>
<comment type="subcellular location">
    <subcellularLocation>
        <location evidence="1">Cell membrane</location>
        <topology evidence="1">Multi-pass membrane protein</topology>
    </subcellularLocation>
</comment>
<keyword evidence="4" id="KW-1133">Transmembrane helix</keyword>
<feature type="domain" description="ABC transporter type 1 GsiC-like N-terminal" evidence="5">
    <location>
        <begin position="6"/>
        <end position="103"/>
    </location>
</feature>
<name>A0A382XII2_9ZZZZ</name>
<dbReference type="Pfam" id="PF19300">
    <property type="entry name" value="BPD_transp_1_N"/>
    <property type="match status" value="1"/>
</dbReference>
<evidence type="ECO:0000259" key="5">
    <source>
        <dbReference type="Pfam" id="PF19300"/>
    </source>
</evidence>
<gene>
    <name evidence="6" type="ORF">METZ01_LOCUS423503</name>
</gene>
<keyword evidence="4" id="KW-0812">Transmembrane</keyword>
<feature type="non-terminal residue" evidence="6">
    <location>
        <position position="119"/>
    </location>
</feature>
<evidence type="ECO:0000256" key="3">
    <source>
        <dbReference type="ARBA" id="ARBA00022475"/>
    </source>
</evidence>
<feature type="non-terminal residue" evidence="6">
    <location>
        <position position="1"/>
    </location>
</feature>
<evidence type="ECO:0000256" key="4">
    <source>
        <dbReference type="SAM" id="Phobius"/>
    </source>
</evidence>
<evidence type="ECO:0000256" key="1">
    <source>
        <dbReference type="ARBA" id="ARBA00004651"/>
    </source>
</evidence>
<dbReference type="InterPro" id="IPR045621">
    <property type="entry name" value="BPD_transp_1_N"/>
</dbReference>
<dbReference type="PANTHER" id="PTHR43163:SF6">
    <property type="entry name" value="DIPEPTIDE TRANSPORT SYSTEM PERMEASE PROTEIN DPPB-RELATED"/>
    <property type="match status" value="1"/>
</dbReference>
<reference evidence="6" key="1">
    <citation type="submission" date="2018-05" db="EMBL/GenBank/DDBJ databases">
        <authorList>
            <person name="Lanie J.A."/>
            <person name="Ng W.-L."/>
            <person name="Kazmierczak K.M."/>
            <person name="Andrzejewski T.M."/>
            <person name="Davidsen T.M."/>
            <person name="Wayne K.J."/>
            <person name="Tettelin H."/>
            <person name="Glass J.I."/>
            <person name="Rusch D."/>
            <person name="Podicherti R."/>
            <person name="Tsui H.-C.T."/>
            <person name="Winkler M.E."/>
        </authorList>
    </citation>
    <scope>NUCLEOTIDE SEQUENCE</scope>
</reference>
<evidence type="ECO:0000313" key="6">
    <source>
        <dbReference type="EMBL" id="SVD70649.1"/>
    </source>
</evidence>